<evidence type="ECO:0000313" key="2">
    <source>
        <dbReference type="Proteomes" id="UP001497453"/>
    </source>
</evidence>
<reference evidence="2" key="1">
    <citation type="submission" date="2024-04" db="EMBL/GenBank/DDBJ databases">
        <authorList>
            <person name="Shaw F."/>
            <person name="Minotto A."/>
        </authorList>
    </citation>
    <scope>NUCLEOTIDE SEQUENCE [LARGE SCALE GENOMIC DNA]</scope>
</reference>
<dbReference type="Proteomes" id="UP001497453">
    <property type="component" value="Chromosome 11"/>
</dbReference>
<organism evidence="1 2">
    <name type="scientific">Somion occarium</name>
    <dbReference type="NCBI Taxonomy" id="3059160"/>
    <lineage>
        <taxon>Eukaryota</taxon>
        <taxon>Fungi</taxon>
        <taxon>Dikarya</taxon>
        <taxon>Basidiomycota</taxon>
        <taxon>Agaricomycotina</taxon>
        <taxon>Agaricomycetes</taxon>
        <taxon>Polyporales</taxon>
        <taxon>Cerrenaceae</taxon>
        <taxon>Somion</taxon>
    </lineage>
</organism>
<keyword evidence="2" id="KW-1185">Reference proteome</keyword>
<name>A0ABP1CXL1_9APHY</name>
<accession>A0ABP1CXL1</accession>
<evidence type="ECO:0000313" key="1">
    <source>
        <dbReference type="EMBL" id="CAL1699463.1"/>
    </source>
</evidence>
<sequence>MGGPGYHVCRYKGHYFVYYQRSDAHPEALGVELLREIPIDIEPFQRWLAETKKIYGERVAMLSPESILTVDGGSKHHVTLLQPHTSARIEWVWEINLDDLTFCLNGSPFFCLDYRPSTEIFLESIGRDHYNHIIPSDKLPREYRARVSRLPPYYREADIQVYKSNSIKEPQRAVREVLFQRGHFSNHQTVCIRMMEVAVGLCLCSPCRPYLSSTLMPDESAFTDELKDMARMLIRLAVCPVEYCRLTPTRAESDENKVSRDADFWWVRRHICVHFATHLDDERNLQAAVSRIVEELSHGGDTEVVYGVAFSFLHIVIVCHDKRCKAFMHTRALPFLPEPLATSPSTRGITALVCLGDSGSVDDKIFYARRLVKVHGFHDVSFPVGEDNPRISQQGSGKRMANEIWTTIASFIHDGRDLASFALASHQTLSAALPWLKYPQIRVPTNKSTSDVIILSGVGPTDYLRRFKDEHLHLYGGTFRTIWKEAPSVVSITIKRAASIFQATSAERFRFPGIDPDDCQFAVFLGPLEKGKDGRTSIPRILD</sequence>
<proteinExistence type="predicted"/>
<protein>
    <submittedName>
        <fullName evidence="1">Uncharacterized protein</fullName>
    </submittedName>
</protein>
<gene>
    <name evidence="1" type="ORF">GFSPODELE1_LOCUS2686</name>
</gene>
<dbReference type="EMBL" id="OZ037954">
    <property type="protein sequence ID" value="CAL1699463.1"/>
    <property type="molecule type" value="Genomic_DNA"/>
</dbReference>